<feature type="domain" description="SSD" evidence="8">
    <location>
        <begin position="216"/>
        <end position="341"/>
    </location>
</feature>
<name>A0A7I9YMG4_MYCBU</name>
<feature type="transmembrane region" description="Helical" evidence="7">
    <location>
        <begin position="381"/>
        <end position="405"/>
    </location>
</feature>
<dbReference type="RefSeq" id="WP_240355424.1">
    <property type="nucleotide sequence ID" value="NZ_BLKZ01000001.1"/>
</dbReference>
<dbReference type="AlphaFoldDB" id="A0A7I9YMG4"/>
<dbReference type="Pfam" id="PF03176">
    <property type="entry name" value="MMPL"/>
    <property type="match status" value="2"/>
</dbReference>
<sequence length="760" mass="79748">MPSAAARTGGTLHRIALAAIAAPRRILAAAALLMVASAIFGSPVAEVLSAGGFTDPASESARAANILASKFDQSDLALLITVTADAGVNSPAATQTAADILAVLKNSPDAVGVTSRWTAPEAAAPALTSTDGKTGVIMAGLRGGDAKYPKIAREIVDRFPPERSSVVVRAGGALTYSEVDEQTKRDLVSMESIAIPVSFVALVWVFGGVLTAALPMMIGMFAILGSLAVLRLIALFTDVSVYAINLTVAMGLALAVDYSLLIVSRYRDEIADGATPNRALVCAMSTAGRTVVFSALTVALSMSALVLFPNYYLRSFAYAGVAVVVLAATAAIVITPAAIALLGRRLDALDVRRLIGRAVRRSTTPTMRPIERSFWYRTAHFVMNHAVAVSVTLIAVLLLLGAPFLGVKWGFPDDRVLPATASSRQVGDLLREKFVVNPMSNVTVVIPEMSPDSNRELGTYAAQLSQVPHVSAVSSPSGTFVAGHLTGPPTAPTGLADGTAFLTIQSNAVLYSDASTSQLRALHAVPGPAGRPVLFTGLPQNNVDSVASITSRLPLVLGVIVVITFAVLFLITGSVVLPPKALVLNVLSLTATFGALVWVFQDGHLGALGTTATGTLVANLPVLMFCIAFGLSMDYEVFLLSRIREFWLLRGNTSQDSDESVALGLARTGRVVTAAALLMTISFAALLTSQVTFVKMLGLGLAIAVLVDATIVRMLLLPALMRLLGRINWWAPAPLTRLHQRIGLAEGPDRMERGQTQELS</sequence>
<keyword evidence="6 7" id="KW-0472">Membrane</keyword>
<feature type="transmembrane region" description="Helical" evidence="7">
    <location>
        <begin position="697"/>
        <end position="716"/>
    </location>
</feature>
<dbReference type="EMBL" id="BLKZ01000001">
    <property type="protein sequence ID" value="GFG89817.1"/>
    <property type="molecule type" value="Genomic_DNA"/>
</dbReference>
<evidence type="ECO:0000256" key="2">
    <source>
        <dbReference type="ARBA" id="ARBA00010157"/>
    </source>
</evidence>
<feature type="transmembrane region" description="Helical" evidence="7">
    <location>
        <begin position="582"/>
        <end position="600"/>
    </location>
</feature>
<evidence type="ECO:0000256" key="6">
    <source>
        <dbReference type="ARBA" id="ARBA00023136"/>
    </source>
</evidence>
<keyword evidence="5 7" id="KW-1133">Transmembrane helix</keyword>
<evidence type="ECO:0000313" key="9">
    <source>
        <dbReference type="EMBL" id="GFG89817.1"/>
    </source>
</evidence>
<feature type="transmembrane region" description="Helical" evidence="7">
    <location>
        <begin position="318"/>
        <end position="343"/>
    </location>
</feature>
<evidence type="ECO:0000256" key="1">
    <source>
        <dbReference type="ARBA" id="ARBA00004651"/>
    </source>
</evidence>
<evidence type="ECO:0000256" key="3">
    <source>
        <dbReference type="ARBA" id="ARBA00022475"/>
    </source>
</evidence>
<feature type="transmembrane region" description="Helical" evidence="7">
    <location>
        <begin position="218"/>
        <end position="236"/>
    </location>
</feature>
<feature type="transmembrane region" description="Helical" evidence="7">
    <location>
        <begin position="242"/>
        <end position="263"/>
    </location>
</feature>
<evidence type="ECO:0000256" key="5">
    <source>
        <dbReference type="ARBA" id="ARBA00022989"/>
    </source>
</evidence>
<protein>
    <submittedName>
        <fullName evidence="9">Membrane protein</fullName>
    </submittedName>
</protein>
<dbReference type="PROSITE" id="PS50156">
    <property type="entry name" value="SSD"/>
    <property type="match status" value="1"/>
</dbReference>
<dbReference type="InterPro" id="IPR000731">
    <property type="entry name" value="SSD"/>
</dbReference>
<dbReference type="Proteomes" id="UP000465360">
    <property type="component" value="Unassembled WGS sequence"/>
</dbReference>
<proteinExistence type="inferred from homology"/>
<keyword evidence="3" id="KW-1003">Cell membrane</keyword>
<dbReference type="InterPro" id="IPR004869">
    <property type="entry name" value="MMPL_dom"/>
</dbReference>
<dbReference type="SUPFAM" id="SSF82866">
    <property type="entry name" value="Multidrug efflux transporter AcrB transmembrane domain"/>
    <property type="match status" value="2"/>
</dbReference>
<evidence type="ECO:0000259" key="8">
    <source>
        <dbReference type="PROSITE" id="PS50156"/>
    </source>
</evidence>
<feature type="transmembrane region" description="Helical" evidence="7">
    <location>
        <begin position="555"/>
        <end position="577"/>
    </location>
</feature>
<evidence type="ECO:0000256" key="4">
    <source>
        <dbReference type="ARBA" id="ARBA00022692"/>
    </source>
</evidence>
<comment type="subcellular location">
    <subcellularLocation>
        <location evidence="1">Cell membrane</location>
        <topology evidence="1">Multi-pass membrane protein</topology>
    </subcellularLocation>
</comment>
<dbReference type="PANTHER" id="PTHR33406">
    <property type="entry name" value="MEMBRANE PROTEIN MJ1562-RELATED"/>
    <property type="match status" value="1"/>
</dbReference>
<dbReference type="Gene3D" id="1.20.1640.10">
    <property type="entry name" value="Multidrug efflux transporter AcrB transmembrane domain"/>
    <property type="match status" value="2"/>
</dbReference>
<keyword evidence="4 7" id="KW-0812">Transmembrane</keyword>
<organism evidence="9 10">
    <name type="scientific">Mycobacterium bourgelatii</name>
    <dbReference type="NCBI Taxonomy" id="1273442"/>
    <lineage>
        <taxon>Bacteria</taxon>
        <taxon>Bacillati</taxon>
        <taxon>Actinomycetota</taxon>
        <taxon>Actinomycetes</taxon>
        <taxon>Mycobacteriales</taxon>
        <taxon>Mycobacteriaceae</taxon>
        <taxon>Mycobacterium</taxon>
    </lineage>
</organism>
<evidence type="ECO:0000256" key="7">
    <source>
        <dbReference type="SAM" id="Phobius"/>
    </source>
</evidence>
<feature type="transmembrane region" description="Helical" evidence="7">
    <location>
        <begin position="671"/>
        <end position="691"/>
    </location>
</feature>
<dbReference type="GO" id="GO:0005886">
    <property type="term" value="C:plasma membrane"/>
    <property type="evidence" value="ECO:0007669"/>
    <property type="project" value="UniProtKB-SubCell"/>
</dbReference>
<keyword evidence="10" id="KW-1185">Reference proteome</keyword>
<comment type="caution">
    <text evidence="9">The sequence shown here is derived from an EMBL/GenBank/DDBJ whole genome shotgun (WGS) entry which is preliminary data.</text>
</comment>
<feature type="transmembrane region" description="Helical" evidence="7">
    <location>
        <begin position="291"/>
        <end position="312"/>
    </location>
</feature>
<reference evidence="9 10" key="1">
    <citation type="journal article" date="2019" name="Emerg. Microbes Infect.">
        <title>Comprehensive subspecies identification of 175 nontuberculous mycobacteria species based on 7547 genomic profiles.</title>
        <authorList>
            <person name="Matsumoto Y."/>
            <person name="Kinjo T."/>
            <person name="Motooka D."/>
            <person name="Nabeya D."/>
            <person name="Jung N."/>
            <person name="Uechi K."/>
            <person name="Horii T."/>
            <person name="Iida T."/>
            <person name="Fujita J."/>
            <person name="Nakamura S."/>
        </authorList>
    </citation>
    <scope>NUCLEOTIDE SEQUENCE [LARGE SCALE GENOMIC DNA]</scope>
    <source>
        <strain evidence="9 10">JCM 30725</strain>
    </source>
</reference>
<gene>
    <name evidence="9" type="ORF">MBOU_18590</name>
</gene>
<dbReference type="PANTHER" id="PTHR33406:SF11">
    <property type="entry name" value="MEMBRANE PROTEIN SCO6666-RELATED"/>
    <property type="match status" value="1"/>
</dbReference>
<dbReference type="InterPro" id="IPR050545">
    <property type="entry name" value="Mycobact_MmpL"/>
</dbReference>
<accession>A0A7I9YMG4</accession>
<feature type="transmembrane region" description="Helical" evidence="7">
    <location>
        <begin position="193"/>
        <end position="211"/>
    </location>
</feature>
<comment type="similarity">
    <text evidence="2">Belongs to the resistance-nodulation-cell division (RND) (TC 2.A.6) family. MmpL subfamily.</text>
</comment>
<evidence type="ECO:0000313" key="10">
    <source>
        <dbReference type="Proteomes" id="UP000465360"/>
    </source>
</evidence>